<comment type="subunit">
    <text evidence="7">Heterotrimeric transcription factor composed of three components, NF-YA, NF-YB and NF-YC. NF-YB and NF-YC must interact and dimerize for NF-YA association and DNA binding.</text>
</comment>
<dbReference type="PROSITE" id="PS00686">
    <property type="entry name" value="NFYA_HAP2_1"/>
    <property type="match status" value="1"/>
</dbReference>
<evidence type="ECO:0000256" key="9">
    <source>
        <dbReference type="SAM" id="MobiDB-lite"/>
    </source>
</evidence>
<dbReference type="SMART" id="SM00521">
    <property type="entry name" value="CBF"/>
    <property type="match status" value="1"/>
</dbReference>
<evidence type="ECO:0000256" key="7">
    <source>
        <dbReference type="ARBA" id="ARBA00025911"/>
    </source>
</evidence>
<sequence length="195" mass="21236">MAPATTDFSGSDSSGSDEQQKLSQQEGRHQTSANVNFHPGMVMPSTVHIMPHGPLDGGHVMAPVAYPYINPYYGSIVAAYGSHPVIHPHLMGMVQPGVPLPTDTVEEPVYVNAKQYHGILRRRQSRAKAESENKLIKNRKPYIHESRHLHAMRRARGSGGRFLNSKGKADSEDGASSQENPQPCGAPNRQNPPSA</sequence>
<dbReference type="OrthoDB" id="1097733at2759"/>
<keyword evidence="4" id="KW-0010">Activator</keyword>
<keyword evidence="5 8" id="KW-0804">Transcription</keyword>
<dbReference type="PROSITE" id="PS51152">
    <property type="entry name" value="NFYA_HAP2_2"/>
    <property type="match status" value="1"/>
</dbReference>
<accession>A0A835QIA1</accession>
<evidence type="ECO:0000256" key="4">
    <source>
        <dbReference type="ARBA" id="ARBA00023159"/>
    </source>
</evidence>
<evidence type="ECO:0000313" key="10">
    <source>
        <dbReference type="EMBL" id="KAG0471421.1"/>
    </source>
</evidence>
<comment type="similarity">
    <text evidence="8">Belongs to the NFYA/HAP2 subunit family.</text>
</comment>
<comment type="caution">
    <text evidence="10">The sequence shown here is derived from an EMBL/GenBank/DDBJ whole genome shotgun (WGS) entry which is preliminary data.</text>
</comment>
<feature type="region of interest" description="Disordered" evidence="9">
    <location>
        <begin position="1"/>
        <end position="38"/>
    </location>
</feature>
<evidence type="ECO:0000256" key="2">
    <source>
        <dbReference type="ARBA" id="ARBA00023015"/>
    </source>
</evidence>
<dbReference type="Gene3D" id="6.10.250.2430">
    <property type="match status" value="1"/>
</dbReference>
<dbReference type="EMBL" id="JADCNM010000008">
    <property type="protein sequence ID" value="KAG0471421.1"/>
    <property type="molecule type" value="Genomic_DNA"/>
</dbReference>
<dbReference type="Pfam" id="PF02045">
    <property type="entry name" value="CBFB_NFYA"/>
    <property type="match status" value="1"/>
</dbReference>
<reference evidence="10 11" key="1">
    <citation type="journal article" date="2020" name="Nat. Food">
        <title>A phased Vanilla planifolia genome enables genetic improvement of flavour and production.</title>
        <authorList>
            <person name="Hasing T."/>
            <person name="Tang H."/>
            <person name="Brym M."/>
            <person name="Khazi F."/>
            <person name="Huang T."/>
            <person name="Chambers A.H."/>
        </authorList>
    </citation>
    <scope>NUCLEOTIDE SEQUENCE [LARGE SCALE GENOMIC DNA]</scope>
    <source>
        <tissue evidence="10">Leaf</tissue>
    </source>
</reference>
<evidence type="ECO:0000256" key="1">
    <source>
        <dbReference type="ARBA" id="ARBA00004123"/>
    </source>
</evidence>
<keyword evidence="6 8" id="KW-0539">Nucleus</keyword>
<name>A0A835QIA1_VANPL</name>
<dbReference type="InterPro" id="IPR001289">
    <property type="entry name" value="NFYA"/>
</dbReference>
<evidence type="ECO:0000256" key="6">
    <source>
        <dbReference type="ARBA" id="ARBA00023242"/>
    </source>
</evidence>
<evidence type="ECO:0000256" key="8">
    <source>
        <dbReference type="RuleBase" id="RU367155"/>
    </source>
</evidence>
<feature type="region of interest" description="Disordered" evidence="9">
    <location>
        <begin position="154"/>
        <end position="195"/>
    </location>
</feature>
<dbReference type="PANTHER" id="PTHR12632">
    <property type="entry name" value="TRANSCRIPTION FACTOR NF-Y ALPHA-RELATED"/>
    <property type="match status" value="1"/>
</dbReference>
<gene>
    <name evidence="10" type="ORF">HPP92_015967</name>
</gene>
<evidence type="ECO:0000256" key="5">
    <source>
        <dbReference type="ARBA" id="ARBA00023163"/>
    </source>
</evidence>
<keyword evidence="3 8" id="KW-0238">DNA-binding</keyword>
<dbReference type="Proteomes" id="UP000639772">
    <property type="component" value="Unassembled WGS sequence"/>
</dbReference>
<evidence type="ECO:0000256" key="3">
    <source>
        <dbReference type="ARBA" id="ARBA00023125"/>
    </source>
</evidence>
<comment type="function">
    <text evidence="8">Component of the sequence-specific heterotrimeric transcription factor (NF-Y) which specifically recognizes a 5'-CCAAT-3' box motif found in the promoters of its target genes.</text>
</comment>
<keyword evidence="2 8" id="KW-0805">Transcription regulation</keyword>
<dbReference type="InterPro" id="IPR018362">
    <property type="entry name" value="CCAAT-binding_factor_CS"/>
</dbReference>
<evidence type="ECO:0000313" key="11">
    <source>
        <dbReference type="Proteomes" id="UP000639772"/>
    </source>
</evidence>
<dbReference type="AlphaFoldDB" id="A0A835QIA1"/>
<protein>
    <recommendedName>
        <fullName evidence="8">Nuclear transcription factor Y subunit</fullName>
    </recommendedName>
</protein>
<organism evidence="10 11">
    <name type="scientific">Vanilla planifolia</name>
    <name type="common">Vanilla</name>
    <dbReference type="NCBI Taxonomy" id="51239"/>
    <lineage>
        <taxon>Eukaryota</taxon>
        <taxon>Viridiplantae</taxon>
        <taxon>Streptophyta</taxon>
        <taxon>Embryophyta</taxon>
        <taxon>Tracheophyta</taxon>
        <taxon>Spermatophyta</taxon>
        <taxon>Magnoliopsida</taxon>
        <taxon>Liliopsida</taxon>
        <taxon>Asparagales</taxon>
        <taxon>Orchidaceae</taxon>
        <taxon>Vanilloideae</taxon>
        <taxon>Vanilleae</taxon>
        <taxon>Vanilla</taxon>
    </lineage>
</organism>
<comment type="subcellular location">
    <subcellularLocation>
        <location evidence="1 8">Nucleus</location>
    </subcellularLocation>
</comment>
<proteinExistence type="inferred from homology"/>
<dbReference type="GO" id="GO:0003700">
    <property type="term" value="F:DNA-binding transcription factor activity"/>
    <property type="evidence" value="ECO:0007669"/>
    <property type="project" value="UniProtKB-UniRule"/>
</dbReference>
<dbReference type="GO" id="GO:0016602">
    <property type="term" value="C:CCAAT-binding factor complex"/>
    <property type="evidence" value="ECO:0007669"/>
    <property type="project" value="InterPro"/>
</dbReference>
<feature type="compositionally biased region" description="Polar residues" evidence="9">
    <location>
        <begin position="21"/>
        <end position="35"/>
    </location>
</feature>
<dbReference type="GO" id="GO:0003677">
    <property type="term" value="F:DNA binding"/>
    <property type="evidence" value="ECO:0007669"/>
    <property type="project" value="UniProtKB-KW"/>
</dbReference>
<dbReference type="PRINTS" id="PR00616">
    <property type="entry name" value="CCAATSUBUNTB"/>
</dbReference>